<name>A0A2J7PM52_9NEOP</name>
<evidence type="ECO:0000256" key="1">
    <source>
        <dbReference type="SAM" id="MobiDB-lite"/>
    </source>
</evidence>
<organism evidence="3 4">
    <name type="scientific">Cryptotermes secundus</name>
    <dbReference type="NCBI Taxonomy" id="105785"/>
    <lineage>
        <taxon>Eukaryota</taxon>
        <taxon>Metazoa</taxon>
        <taxon>Ecdysozoa</taxon>
        <taxon>Arthropoda</taxon>
        <taxon>Hexapoda</taxon>
        <taxon>Insecta</taxon>
        <taxon>Pterygota</taxon>
        <taxon>Neoptera</taxon>
        <taxon>Polyneoptera</taxon>
        <taxon>Dictyoptera</taxon>
        <taxon>Blattodea</taxon>
        <taxon>Blattoidea</taxon>
        <taxon>Termitoidae</taxon>
        <taxon>Kalotermitidae</taxon>
        <taxon>Cryptotermitinae</taxon>
        <taxon>Cryptotermes</taxon>
    </lineage>
</organism>
<dbReference type="OrthoDB" id="27041at2759"/>
<gene>
    <name evidence="3" type="ORF">B7P43_G02979</name>
</gene>
<dbReference type="Proteomes" id="UP000235965">
    <property type="component" value="Unassembled WGS sequence"/>
</dbReference>
<accession>A0A2J7PM52</accession>
<keyword evidence="4" id="KW-1185">Reference proteome</keyword>
<dbReference type="InParanoid" id="A0A2J7PM52"/>
<feature type="domain" description="Myelin gene regulatory factor C-terminal" evidence="2">
    <location>
        <begin position="361"/>
        <end position="492"/>
    </location>
</feature>
<comment type="caution">
    <text evidence="3">The sequence shown here is derived from an EMBL/GenBank/DDBJ whole genome shotgun (WGS) entry which is preliminary data.</text>
</comment>
<evidence type="ECO:0000313" key="4">
    <source>
        <dbReference type="Proteomes" id="UP000235965"/>
    </source>
</evidence>
<feature type="compositionally biased region" description="Polar residues" evidence="1">
    <location>
        <begin position="218"/>
        <end position="236"/>
    </location>
</feature>
<feature type="compositionally biased region" description="Basic and acidic residues" evidence="1">
    <location>
        <begin position="12"/>
        <end position="21"/>
    </location>
</feature>
<proteinExistence type="predicted"/>
<dbReference type="Pfam" id="PF13888">
    <property type="entry name" value="MRF_C2"/>
    <property type="match status" value="1"/>
</dbReference>
<feature type="region of interest" description="Disordered" evidence="1">
    <location>
        <begin position="12"/>
        <end position="31"/>
    </location>
</feature>
<feature type="region of interest" description="Disordered" evidence="1">
    <location>
        <begin position="213"/>
        <end position="276"/>
    </location>
</feature>
<protein>
    <recommendedName>
        <fullName evidence="2">Myelin gene regulatory factor C-terminal domain-containing protein</fullName>
    </recommendedName>
</protein>
<evidence type="ECO:0000259" key="2">
    <source>
        <dbReference type="Pfam" id="PF13888"/>
    </source>
</evidence>
<dbReference type="AlphaFoldDB" id="A0A2J7PM52"/>
<dbReference type="STRING" id="105785.A0A2J7PM52"/>
<evidence type="ECO:0000313" key="3">
    <source>
        <dbReference type="EMBL" id="PNF17412.1"/>
    </source>
</evidence>
<sequence length="494" mass="55108">MATLYFLEFQNRNKQDHDSPHSQRVGQISPHTSTVQTLTFKPVFSSHPNIPPISSTIFPTSFPLNIASPKPSVKHSYYTKDLITNSWYQTKPPQRLTTKSPISNDPVLHIKSVSPLPTNLYSPLSTTKSDYAVSEGPPNADTFLSAASVRGNGAARASPPVLGRPQECSQLVGGSGTNAGGTSNIHHYMDNETPLCQTYCCSPDLLHLEETQEHHMESATTSTHLAAADTPSSRQYSHPGGSPVNQRMTPATNALDEHRKQEKQQQSSYTSVLDPANNQALIKEPSAWLKSERLKNAVDLLVRRRRETDEWNYRENNYSNSDSSSDVDHTGVSVSVKGRHFNQTLGSEFCSVQEGNEFAPCIDRTAYNYTYTIPLSRFMPDEYLLLQFHFSHLARSHSPELCHSPVGPSVCVWSRSHDNWSTDDLSSGLHSQQQGEIHTTSASFSINVGAFARMTVRYRVPLVQTVSNTCLLPNDKLGIDFLEYNFHFYRDCDE</sequence>
<feature type="compositionally biased region" description="Polar residues" evidence="1">
    <location>
        <begin position="22"/>
        <end position="31"/>
    </location>
</feature>
<dbReference type="InterPro" id="IPR025719">
    <property type="entry name" value="MYRF_C2"/>
</dbReference>
<reference evidence="3 4" key="1">
    <citation type="submission" date="2017-12" db="EMBL/GenBank/DDBJ databases">
        <title>Hemimetabolous genomes reveal molecular basis of termite eusociality.</title>
        <authorList>
            <person name="Harrison M.C."/>
            <person name="Jongepier E."/>
            <person name="Robertson H.M."/>
            <person name="Arning N."/>
            <person name="Bitard-Feildel T."/>
            <person name="Chao H."/>
            <person name="Childers C.P."/>
            <person name="Dinh H."/>
            <person name="Doddapaneni H."/>
            <person name="Dugan S."/>
            <person name="Gowin J."/>
            <person name="Greiner C."/>
            <person name="Han Y."/>
            <person name="Hu H."/>
            <person name="Hughes D.S.T."/>
            <person name="Huylmans A.-K."/>
            <person name="Kemena C."/>
            <person name="Kremer L.P.M."/>
            <person name="Lee S.L."/>
            <person name="Lopez-Ezquerra A."/>
            <person name="Mallet L."/>
            <person name="Monroy-Kuhn J.M."/>
            <person name="Moser A."/>
            <person name="Murali S.C."/>
            <person name="Muzny D.M."/>
            <person name="Otani S."/>
            <person name="Piulachs M.-D."/>
            <person name="Poelchau M."/>
            <person name="Qu J."/>
            <person name="Schaub F."/>
            <person name="Wada-Katsumata A."/>
            <person name="Worley K.C."/>
            <person name="Xie Q."/>
            <person name="Ylla G."/>
            <person name="Poulsen M."/>
            <person name="Gibbs R.A."/>
            <person name="Schal C."/>
            <person name="Richards S."/>
            <person name="Belles X."/>
            <person name="Korb J."/>
            <person name="Bornberg-Bauer E."/>
        </authorList>
    </citation>
    <scope>NUCLEOTIDE SEQUENCE [LARGE SCALE GENOMIC DNA]</scope>
    <source>
        <tissue evidence="3">Whole body</tissue>
    </source>
</reference>
<feature type="compositionally biased region" description="Polar residues" evidence="1">
    <location>
        <begin position="264"/>
        <end position="276"/>
    </location>
</feature>
<dbReference type="EMBL" id="NEVH01024421">
    <property type="protein sequence ID" value="PNF17412.1"/>
    <property type="molecule type" value="Genomic_DNA"/>
</dbReference>
<feature type="compositionally biased region" description="Polar residues" evidence="1">
    <location>
        <begin position="243"/>
        <end position="252"/>
    </location>
</feature>